<evidence type="ECO:0000313" key="3">
    <source>
        <dbReference type="Proteomes" id="UP000230052"/>
    </source>
</evidence>
<keyword evidence="1" id="KW-1133">Transmembrane helix</keyword>
<dbReference type="EMBL" id="PEWV01000074">
    <property type="protein sequence ID" value="PIU40977.1"/>
    <property type="molecule type" value="Genomic_DNA"/>
</dbReference>
<dbReference type="Proteomes" id="UP000230052">
    <property type="component" value="Unassembled WGS sequence"/>
</dbReference>
<evidence type="ECO:0000313" key="2">
    <source>
        <dbReference type="EMBL" id="PIU40977.1"/>
    </source>
</evidence>
<reference evidence="2 3" key="1">
    <citation type="submission" date="2017-09" db="EMBL/GenBank/DDBJ databases">
        <title>Depth-based differentiation of microbial function through sediment-hosted aquifers and enrichment of novel symbionts in the deep terrestrial subsurface.</title>
        <authorList>
            <person name="Probst A.J."/>
            <person name="Ladd B."/>
            <person name="Jarett J.K."/>
            <person name="Geller-Mcgrath D.E."/>
            <person name="Sieber C.M."/>
            <person name="Emerson J.B."/>
            <person name="Anantharaman K."/>
            <person name="Thomas B.C."/>
            <person name="Malmstrom R."/>
            <person name="Stieglmeier M."/>
            <person name="Klingl A."/>
            <person name="Woyke T."/>
            <person name="Ryan C.M."/>
            <person name="Banfield J.F."/>
        </authorList>
    </citation>
    <scope>NUCLEOTIDE SEQUENCE [LARGE SCALE GENOMIC DNA]</scope>
    <source>
        <strain evidence="2">CG07_land_8_20_14_0_80_42_15</strain>
    </source>
</reference>
<comment type="caution">
    <text evidence="2">The sequence shown here is derived from an EMBL/GenBank/DDBJ whole genome shotgun (WGS) entry which is preliminary data.</text>
</comment>
<keyword evidence="1" id="KW-0812">Transmembrane</keyword>
<sequence length="549" mass="59952">MKIGNIENTKKKAKTKGQALILAYIMVAVFSVLATGLTKLAVNEKNFVMHERLMAQTLYLAEGGIDDAINKFTSGIANYAIQPDVATYQPAPATFTMFYNASVTATITRLDANERTVIENQTNILVRDYEITCTVTHPENNNIQVTVHQIIARRLIPTFQHFVFYNDDLEVLPGRNMTMSGRIHCNQNIYLDAEGGATLTIDSLHLYSTGNIYNQRKDSGQELGGEVSIRVTKAGAPKYENMNNLDSDSATWTTDAIDRWKGTVKSAVHGVTQLTAPSVGSIQPNDYYASNANVIITNNQVVKGGAALVEGVDCPMGTITSTTTLYNNREGIDIKTTNIDLKKLAGYAPGDVEGSPSFRNNLPSNGLLYATRNDATTTEPGIRLVNGGTLYTSGGLTIVSNDPVYVQGDYNTNNERPASIICDSLNILSNNWNDVNSTGGLSARTATTTTINCAVIAGVDTTTGGHYNGGLENYPRLHESWSGIQLNIKGSFVELWNSHIATGAWQYGAPQYTAPTRNWTYNTNFNNINSLPPFTPWAVEAQRVAWWKD</sequence>
<name>A0A2J0L389_9BACT</name>
<feature type="transmembrane region" description="Helical" evidence="1">
    <location>
        <begin position="21"/>
        <end position="42"/>
    </location>
</feature>
<proteinExistence type="predicted"/>
<dbReference type="AlphaFoldDB" id="A0A2J0L389"/>
<accession>A0A2J0L389</accession>
<evidence type="ECO:0008006" key="4">
    <source>
        <dbReference type="Google" id="ProtNLM"/>
    </source>
</evidence>
<evidence type="ECO:0000256" key="1">
    <source>
        <dbReference type="SAM" id="Phobius"/>
    </source>
</evidence>
<organism evidence="2 3">
    <name type="scientific">Candidatus Aquitaenariimonas noxiae</name>
    <dbReference type="NCBI Taxonomy" id="1974741"/>
    <lineage>
        <taxon>Bacteria</taxon>
        <taxon>Pseudomonadati</taxon>
        <taxon>Candidatus Omnitrophota</taxon>
        <taxon>Candidatus Aquitaenariimonas</taxon>
    </lineage>
</organism>
<gene>
    <name evidence="2" type="ORF">COS99_07890</name>
</gene>
<protein>
    <recommendedName>
        <fullName evidence="4">Type 4 fimbrial biogenesis protein PilX N-terminal domain-containing protein</fullName>
    </recommendedName>
</protein>
<keyword evidence="1" id="KW-0472">Membrane</keyword>